<dbReference type="GO" id="GO:0005524">
    <property type="term" value="F:ATP binding"/>
    <property type="evidence" value="ECO:0007669"/>
    <property type="project" value="UniProtKB-KW"/>
</dbReference>
<evidence type="ECO:0000256" key="1">
    <source>
        <dbReference type="ARBA" id="ARBA00022598"/>
    </source>
</evidence>
<reference evidence="7 8" key="1">
    <citation type="submission" date="2023-11" db="EMBL/GenBank/DDBJ databases">
        <title>An acidophilic fungus is an integral part of prey digestion in a carnivorous sundew plant.</title>
        <authorList>
            <person name="Tsai I.J."/>
        </authorList>
    </citation>
    <scope>NUCLEOTIDE SEQUENCE [LARGE SCALE GENOMIC DNA]</scope>
    <source>
        <strain evidence="7">169a</strain>
    </source>
</reference>
<dbReference type="GO" id="GO:0000049">
    <property type="term" value="F:tRNA binding"/>
    <property type="evidence" value="ECO:0007669"/>
    <property type="project" value="TreeGrafter"/>
</dbReference>
<dbReference type="InterPro" id="IPR044136">
    <property type="entry name" value="Lys-tRNA-ligase_II_N"/>
</dbReference>
<dbReference type="SUPFAM" id="SSF55681">
    <property type="entry name" value="Class II aaRS and biotin synthetases"/>
    <property type="match status" value="1"/>
</dbReference>
<gene>
    <name evidence="7" type="ORF">R9X50_00782100</name>
</gene>
<dbReference type="Pfam" id="PF01336">
    <property type="entry name" value="tRNA_anti-codon"/>
    <property type="match status" value="1"/>
</dbReference>
<name>A0AAQ3MAS5_9PEZI</name>
<dbReference type="PANTHER" id="PTHR42918">
    <property type="entry name" value="LYSYL-TRNA SYNTHETASE"/>
    <property type="match status" value="1"/>
</dbReference>
<evidence type="ECO:0000259" key="6">
    <source>
        <dbReference type="Pfam" id="PF01336"/>
    </source>
</evidence>
<dbReference type="AlphaFoldDB" id="A0AAQ3MAS5"/>
<evidence type="ECO:0000259" key="5">
    <source>
        <dbReference type="Pfam" id="PF00152"/>
    </source>
</evidence>
<evidence type="ECO:0000256" key="2">
    <source>
        <dbReference type="ARBA" id="ARBA00022741"/>
    </source>
</evidence>
<dbReference type="Proteomes" id="UP001303373">
    <property type="component" value="Chromosome 14"/>
</dbReference>
<dbReference type="InterPro" id="IPR004365">
    <property type="entry name" value="NA-bd_OB_tRNA"/>
</dbReference>
<dbReference type="InterPro" id="IPR004364">
    <property type="entry name" value="Aa-tRNA-synt_II"/>
</dbReference>
<keyword evidence="3" id="KW-0067">ATP-binding</keyword>
<proteinExistence type="predicted"/>
<keyword evidence="8" id="KW-1185">Reference proteome</keyword>
<evidence type="ECO:0000256" key="3">
    <source>
        <dbReference type="ARBA" id="ARBA00022840"/>
    </source>
</evidence>
<dbReference type="CDD" id="cd04322">
    <property type="entry name" value="LysRS_N"/>
    <property type="match status" value="1"/>
</dbReference>
<evidence type="ECO:0008006" key="9">
    <source>
        <dbReference type="Google" id="ProtNLM"/>
    </source>
</evidence>
<dbReference type="InterPro" id="IPR045864">
    <property type="entry name" value="aa-tRNA-synth_II/BPL/LPL"/>
</dbReference>
<dbReference type="EMBL" id="CP138593">
    <property type="protein sequence ID" value="WPH04924.1"/>
    <property type="molecule type" value="Genomic_DNA"/>
</dbReference>
<dbReference type="InterPro" id="IPR018149">
    <property type="entry name" value="Lys-tRNA-synth_II_C"/>
</dbReference>
<dbReference type="Gene3D" id="2.40.50.140">
    <property type="entry name" value="Nucleic acid-binding proteins"/>
    <property type="match status" value="1"/>
</dbReference>
<dbReference type="SUPFAM" id="SSF50249">
    <property type="entry name" value="Nucleic acid-binding proteins"/>
    <property type="match status" value="1"/>
</dbReference>
<evidence type="ECO:0000313" key="7">
    <source>
        <dbReference type="EMBL" id="WPH04924.1"/>
    </source>
</evidence>
<keyword evidence="2" id="KW-0547">Nucleotide-binding</keyword>
<feature type="domain" description="OB" evidence="6">
    <location>
        <begin position="114"/>
        <end position="192"/>
    </location>
</feature>
<accession>A0AAQ3MAS5</accession>
<dbReference type="PANTHER" id="PTHR42918:SF5">
    <property type="entry name" value="LYSINE--TRNA LIGASE, MITOCHONDRIAL"/>
    <property type="match status" value="1"/>
</dbReference>
<dbReference type="InterPro" id="IPR012340">
    <property type="entry name" value="NA-bd_OB-fold"/>
</dbReference>
<protein>
    <recommendedName>
        <fullName evidence="9">Lysyl-tRNA synthetase</fullName>
    </recommendedName>
</protein>
<dbReference type="Gene3D" id="3.30.930.10">
    <property type="entry name" value="Bira Bifunctional Protein, Domain 2"/>
    <property type="match status" value="1"/>
</dbReference>
<dbReference type="GO" id="GO:0070154">
    <property type="term" value="P:mitochondrial lysyl-tRNA aminoacylation"/>
    <property type="evidence" value="ECO:0007669"/>
    <property type="project" value="TreeGrafter"/>
</dbReference>
<dbReference type="Pfam" id="PF00152">
    <property type="entry name" value="tRNA-synt_2"/>
    <property type="match status" value="1"/>
</dbReference>
<sequence>MSPTGVRRLRPYLFTNFQRAQYIRTFSAHPRRSALIEVAAKPKAPTTQKESSRHVKKDYEKRIAQIEAHNSSLSQCYPRLPPRFAQNTLVSIHTAREASSHLEPDETLSSGGTITIAGRVHSVRSAGSKLIFMDVKDASHVVQVVVQQSALEPAGVSREQFRHYAKSVREGDWYTVTGTPHRTARGEQSIAAVELPMLLSPSLHQIPETLTDAETRARHRHVDMLVNPEPTRTLRIRHQLERSIDDFLVERDFVKVQTPILTAGAGGAVARPFETEATELAGETLNLRIAPELWLKRLVVGGMDKVYEMGPAFRNEGVDATHNPEFTICEFYHAFATLDDLMTLTETLFAHMHNRMETVWQSLAPTIPPPFADIKMTSSFNRLEFIPTLEREMGQRLPDLSTPTATSEVLAMFNSNSLHPPSNPTLPRLLDSLAATYLEPLCTSTPTFITHHPAALSPLSKHFVCSKTSQTVAARAELFIHAREYANMYEEENSPFAQRAKFEQQLTYQVVDGEGDGRAEVDESYLGALEWGLPPTGGWGCGVDRLVMLFAGRERLGDVLSFGGLRNVVGGTKQV</sequence>
<dbReference type="GO" id="GO:0005739">
    <property type="term" value="C:mitochondrion"/>
    <property type="evidence" value="ECO:0007669"/>
    <property type="project" value="TreeGrafter"/>
</dbReference>
<evidence type="ECO:0000256" key="4">
    <source>
        <dbReference type="ARBA" id="ARBA00023146"/>
    </source>
</evidence>
<feature type="domain" description="Aminoacyl-tRNA synthetase class II (D/K/N)" evidence="5">
    <location>
        <begin position="213"/>
        <end position="563"/>
    </location>
</feature>
<dbReference type="GO" id="GO:0004824">
    <property type="term" value="F:lysine-tRNA ligase activity"/>
    <property type="evidence" value="ECO:0007669"/>
    <property type="project" value="InterPro"/>
</dbReference>
<evidence type="ECO:0000313" key="8">
    <source>
        <dbReference type="Proteomes" id="UP001303373"/>
    </source>
</evidence>
<organism evidence="7 8">
    <name type="scientific">Acrodontium crateriforme</name>
    <dbReference type="NCBI Taxonomy" id="150365"/>
    <lineage>
        <taxon>Eukaryota</taxon>
        <taxon>Fungi</taxon>
        <taxon>Dikarya</taxon>
        <taxon>Ascomycota</taxon>
        <taxon>Pezizomycotina</taxon>
        <taxon>Dothideomycetes</taxon>
        <taxon>Dothideomycetidae</taxon>
        <taxon>Mycosphaerellales</taxon>
        <taxon>Teratosphaeriaceae</taxon>
        <taxon>Acrodontium</taxon>
    </lineage>
</organism>
<dbReference type="PRINTS" id="PR00982">
    <property type="entry name" value="TRNASYNTHLYS"/>
</dbReference>
<keyword evidence="4" id="KW-0030">Aminoacyl-tRNA synthetase</keyword>
<keyword evidence="1" id="KW-0436">Ligase</keyword>